<gene>
    <name evidence="1" type="ORF">O6H91_14G007100</name>
</gene>
<keyword evidence="2" id="KW-1185">Reference proteome</keyword>
<reference evidence="2" key="1">
    <citation type="journal article" date="2024" name="Proc. Natl. Acad. Sci. U.S.A.">
        <title>Extraordinary preservation of gene collinearity over three hundred million years revealed in homosporous lycophytes.</title>
        <authorList>
            <person name="Li C."/>
            <person name="Wickell D."/>
            <person name="Kuo L.Y."/>
            <person name="Chen X."/>
            <person name="Nie B."/>
            <person name="Liao X."/>
            <person name="Peng D."/>
            <person name="Ji J."/>
            <person name="Jenkins J."/>
            <person name="Williams M."/>
            <person name="Shu S."/>
            <person name="Plott C."/>
            <person name="Barry K."/>
            <person name="Rajasekar S."/>
            <person name="Grimwood J."/>
            <person name="Han X."/>
            <person name="Sun S."/>
            <person name="Hou Z."/>
            <person name="He W."/>
            <person name="Dai G."/>
            <person name="Sun C."/>
            <person name="Schmutz J."/>
            <person name="Leebens-Mack J.H."/>
            <person name="Li F.W."/>
            <person name="Wang L."/>
        </authorList>
    </citation>
    <scope>NUCLEOTIDE SEQUENCE [LARGE SCALE GENOMIC DNA]</scope>
    <source>
        <strain evidence="2">cv. PW_Plant_1</strain>
    </source>
</reference>
<dbReference type="EMBL" id="CM055105">
    <property type="protein sequence ID" value="KAJ7530518.1"/>
    <property type="molecule type" value="Genomic_DNA"/>
</dbReference>
<comment type="caution">
    <text evidence="1">The sequence shown here is derived from an EMBL/GenBank/DDBJ whole genome shotgun (WGS) entry which is preliminary data.</text>
</comment>
<name>A0ACC2BL64_DIPCM</name>
<dbReference type="Proteomes" id="UP001162992">
    <property type="component" value="Chromosome 14"/>
</dbReference>
<accession>A0ACC2BL64</accession>
<evidence type="ECO:0000313" key="1">
    <source>
        <dbReference type="EMBL" id="KAJ7530518.1"/>
    </source>
</evidence>
<proteinExistence type="predicted"/>
<evidence type="ECO:0000313" key="2">
    <source>
        <dbReference type="Proteomes" id="UP001162992"/>
    </source>
</evidence>
<organism evidence="1 2">
    <name type="scientific">Diphasiastrum complanatum</name>
    <name type="common">Issler's clubmoss</name>
    <name type="synonym">Lycopodium complanatum</name>
    <dbReference type="NCBI Taxonomy" id="34168"/>
    <lineage>
        <taxon>Eukaryota</taxon>
        <taxon>Viridiplantae</taxon>
        <taxon>Streptophyta</taxon>
        <taxon>Embryophyta</taxon>
        <taxon>Tracheophyta</taxon>
        <taxon>Lycopodiopsida</taxon>
        <taxon>Lycopodiales</taxon>
        <taxon>Lycopodiaceae</taxon>
        <taxon>Lycopodioideae</taxon>
        <taxon>Diphasiastrum</taxon>
    </lineage>
</organism>
<sequence>MERVVSPLKISVRSLMAASRALDDRNACSSKVAAVADKQFGYAGKDPSAAFRGWDWHINSPVKPIHSVPGEAINLIDLSQIASRRRKEKSQGNAQDCVLADVVNKNNADTDAKDRNKSQQLQLISTLRDIFPKVSEELVSFCFSILADEWSFERKLQFSTDILLGYLPSTHQAATAGTSNDVGGSASSSIMQDLSNPPQEPRNSVVDVRHHHWCLHKLSLHFPRAPMKIVRLALTAHGGNLGATYRSLHYYYFKALAKEGGYSDGKAEELCHGKALPHWVLKGGLKLMVKPRSNSIDAPVSPSIDLEKEWEAIQVQFSDGFVGQNDYFLHSFEENRKPEEPRIECGCCCSDYLFEEMIQCADGHLFCFDCVRRRLEESIFGTSQASARVQCMDTDGCEESFPWTELQRCIPQDVLSKYEQRQAEDAISRAKLEGLVYCPFCQFPCEVDRDIFILKCPSHLCRKDSCIRCKEPSHWPLKCEEVVKDSETSLRKSVEEEMTKALLRECSTCKASLVKVDGCNKVTCRCGQSMCYVCRKPIRDYHHFCQHARQPAAACKECNRCFLWEQEESSKVVRAAREFAMEEAAKKQPDFVKRRVGPSDEISAKRRKSDKSL</sequence>
<protein>
    <submittedName>
        <fullName evidence="1">Uncharacterized protein</fullName>
    </submittedName>
</protein>